<feature type="transmembrane region" description="Helical" evidence="7">
    <location>
        <begin position="142"/>
        <end position="165"/>
    </location>
</feature>
<keyword evidence="10" id="KW-1185">Reference proteome</keyword>
<reference evidence="9 10" key="1">
    <citation type="submission" date="2024-09" db="EMBL/GenBank/DDBJ databases">
        <authorList>
            <person name="Sun Q."/>
            <person name="Mori K."/>
        </authorList>
    </citation>
    <scope>NUCLEOTIDE SEQUENCE [LARGE SCALE GENOMIC DNA]</scope>
    <source>
        <strain evidence="9 10">NCAIM B.02537</strain>
    </source>
</reference>
<feature type="transmembrane region" description="Helical" evidence="7">
    <location>
        <begin position="6"/>
        <end position="26"/>
    </location>
</feature>
<comment type="caution">
    <text evidence="9">The sequence shown here is derived from an EMBL/GenBank/DDBJ whole genome shotgun (WGS) entry which is preliminary data.</text>
</comment>
<feature type="transmembrane region" description="Helical" evidence="7">
    <location>
        <begin position="283"/>
        <end position="301"/>
    </location>
</feature>
<proteinExistence type="predicted"/>
<keyword evidence="4 7" id="KW-1133">Transmembrane helix</keyword>
<comment type="subcellular location">
    <subcellularLocation>
        <location evidence="1">Membrane</location>
        <topology evidence="1">Multi-pass membrane protein</topology>
    </subcellularLocation>
</comment>
<keyword evidence="2" id="KW-0813">Transport</keyword>
<name>A0ABV6PDQ4_9SPHN</name>
<feature type="transmembrane region" description="Helical" evidence="7">
    <location>
        <begin position="76"/>
        <end position="94"/>
    </location>
</feature>
<evidence type="ECO:0000256" key="1">
    <source>
        <dbReference type="ARBA" id="ARBA00004141"/>
    </source>
</evidence>
<evidence type="ECO:0000256" key="4">
    <source>
        <dbReference type="ARBA" id="ARBA00022989"/>
    </source>
</evidence>
<evidence type="ECO:0000259" key="8">
    <source>
        <dbReference type="Pfam" id="PF00999"/>
    </source>
</evidence>
<dbReference type="Pfam" id="PF00999">
    <property type="entry name" value="Na_H_Exchanger"/>
    <property type="match status" value="1"/>
</dbReference>
<evidence type="ECO:0000313" key="9">
    <source>
        <dbReference type="EMBL" id="MFC0587958.1"/>
    </source>
</evidence>
<evidence type="ECO:0000256" key="3">
    <source>
        <dbReference type="ARBA" id="ARBA00022692"/>
    </source>
</evidence>
<evidence type="ECO:0000313" key="10">
    <source>
        <dbReference type="Proteomes" id="UP001589943"/>
    </source>
</evidence>
<accession>A0ABV6PDQ4</accession>
<keyword evidence="6 7" id="KW-0472">Membrane</keyword>
<feature type="transmembrane region" description="Helical" evidence="7">
    <location>
        <begin position="375"/>
        <end position="395"/>
    </location>
</feature>
<dbReference type="InterPro" id="IPR006153">
    <property type="entry name" value="Cation/H_exchanger_TM"/>
</dbReference>
<feature type="transmembrane region" description="Helical" evidence="7">
    <location>
        <begin position="106"/>
        <end position="130"/>
    </location>
</feature>
<gene>
    <name evidence="9" type="ORF">ACFFF7_00865</name>
</gene>
<protein>
    <submittedName>
        <fullName evidence="9">Cation:proton antiporter</fullName>
    </submittedName>
</protein>
<keyword evidence="3 7" id="KW-0812">Transmembrane</keyword>
<dbReference type="RefSeq" id="WP_379479477.1">
    <property type="nucleotide sequence ID" value="NZ_JBHLTL010000001.1"/>
</dbReference>
<evidence type="ECO:0000256" key="2">
    <source>
        <dbReference type="ARBA" id="ARBA00022448"/>
    </source>
</evidence>
<dbReference type="PANTHER" id="PTHR32468">
    <property type="entry name" value="CATION/H + ANTIPORTER"/>
    <property type="match status" value="1"/>
</dbReference>
<sequence>MPHVIPVTELFLLALIIIFAVPWLFWRLLRTDYYAPLVVVQIVGGILLGPGVLGAIFPAYYETVFAPPVIGALNGIAWWAVMLFVFVAGLELDLGEAWKWRRETGLTAGLALGVPLLFGAGAALILLALGNPAHWIGAKGQHWQFVLGVGMACAVTALPILVLVLQKLDVLRTALGQRILRYASLDDIMIWGVLALILVDWERVTRQAGFLIGFAIAVVLVRKLIAAIPDRDRWYIALIWLAGCGYLADWSGLHYMVGAFLAGAALDARWFGIDAIDRFRDTVLLAFMPVFFLSTGLRTTWEMGGYAAIGAAGLLLFAMVTGKLAGVGLAGRLLNWGKGESWIIGWLLQTKALIMIIFVNVLFDKGIITSGAFTALLLAAVGSTMLTIPVVSPALRRITGLTEKAG</sequence>
<keyword evidence="5" id="KW-0406">Ion transport</keyword>
<dbReference type="InterPro" id="IPR050794">
    <property type="entry name" value="CPA2_transporter"/>
</dbReference>
<feature type="domain" description="Cation/H+ exchanger transmembrane" evidence="8">
    <location>
        <begin position="16"/>
        <end position="394"/>
    </location>
</feature>
<feature type="transmembrane region" description="Helical" evidence="7">
    <location>
        <begin position="33"/>
        <end position="56"/>
    </location>
</feature>
<evidence type="ECO:0000256" key="7">
    <source>
        <dbReference type="SAM" id="Phobius"/>
    </source>
</evidence>
<dbReference type="Gene3D" id="1.20.1530.20">
    <property type="match status" value="1"/>
</dbReference>
<evidence type="ECO:0000256" key="5">
    <source>
        <dbReference type="ARBA" id="ARBA00023065"/>
    </source>
</evidence>
<dbReference type="Proteomes" id="UP001589943">
    <property type="component" value="Unassembled WGS sequence"/>
</dbReference>
<organism evidence="9 10">
    <name type="scientific">Novosphingobium aquiterrae</name>
    <dbReference type="NCBI Taxonomy" id="624388"/>
    <lineage>
        <taxon>Bacteria</taxon>
        <taxon>Pseudomonadati</taxon>
        <taxon>Pseudomonadota</taxon>
        <taxon>Alphaproteobacteria</taxon>
        <taxon>Sphingomonadales</taxon>
        <taxon>Sphingomonadaceae</taxon>
        <taxon>Novosphingobium</taxon>
    </lineage>
</organism>
<feature type="transmembrane region" description="Helical" evidence="7">
    <location>
        <begin position="307"/>
        <end position="330"/>
    </location>
</feature>
<dbReference type="InterPro" id="IPR038770">
    <property type="entry name" value="Na+/solute_symporter_sf"/>
</dbReference>
<feature type="transmembrane region" description="Helical" evidence="7">
    <location>
        <begin position="342"/>
        <end position="363"/>
    </location>
</feature>
<evidence type="ECO:0000256" key="6">
    <source>
        <dbReference type="ARBA" id="ARBA00023136"/>
    </source>
</evidence>
<dbReference type="EMBL" id="JBHLTL010000001">
    <property type="protein sequence ID" value="MFC0587958.1"/>
    <property type="molecule type" value="Genomic_DNA"/>
</dbReference>
<feature type="transmembrane region" description="Helical" evidence="7">
    <location>
        <begin position="207"/>
        <end position="225"/>
    </location>
</feature>
<dbReference type="PANTHER" id="PTHR32468:SF0">
    <property type="entry name" value="K(+)_H(+) ANTIPORTER 1"/>
    <property type="match status" value="1"/>
</dbReference>